<keyword evidence="7 8" id="KW-0624">Polysaccharide degradation</keyword>
<dbReference type="Pfam" id="PF00150">
    <property type="entry name" value="Cellulase"/>
    <property type="match status" value="1"/>
</dbReference>
<name>A0ABY7BJS8_9FIRM</name>
<feature type="transmembrane region" description="Helical" evidence="11">
    <location>
        <begin position="12"/>
        <end position="30"/>
    </location>
</feature>
<feature type="region of interest" description="Disordered" evidence="10">
    <location>
        <begin position="844"/>
        <end position="876"/>
    </location>
</feature>
<dbReference type="RefSeq" id="WP_083943508.1">
    <property type="nucleotide sequence ID" value="NZ_CP113864.1"/>
</dbReference>
<evidence type="ECO:0000256" key="3">
    <source>
        <dbReference type="ARBA" id="ARBA00022801"/>
    </source>
</evidence>
<dbReference type="Proteomes" id="UP001164745">
    <property type="component" value="Chromosome"/>
</dbReference>
<dbReference type="InterPro" id="IPR001956">
    <property type="entry name" value="CBM3"/>
</dbReference>
<feature type="active site" evidence="8">
    <location>
        <position position="399"/>
    </location>
</feature>
<dbReference type="Gene3D" id="1.50.10.10">
    <property type="match status" value="1"/>
</dbReference>
<keyword evidence="11" id="KW-0472">Membrane</keyword>
<dbReference type="InterPro" id="IPR036966">
    <property type="entry name" value="CBM3_sf"/>
</dbReference>
<dbReference type="PANTHER" id="PTHR22298">
    <property type="entry name" value="ENDO-1,4-BETA-GLUCANASE"/>
    <property type="match status" value="1"/>
</dbReference>
<dbReference type="SUPFAM" id="SSF51445">
    <property type="entry name" value="(Trans)glycosidases"/>
    <property type="match status" value="1"/>
</dbReference>
<keyword evidence="4" id="KW-0136">Cellulose degradation</keyword>
<keyword evidence="3 8" id="KW-0378">Hydrolase</keyword>
<comment type="similarity">
    <text evidence="8">Belongs to the glycosyl hydrolase 9 (cellulase E) family.</text>
</comment>
<feature type="region of interest" description="Disordered" evidence="10">
    <location>
        <begin position="1033"/>
        <end position="1079"/>
    </location>
</feature>
<reference evidence="13" key="1">
    <citation type="submission" date="2022-12" db="EMBL/GenBank/DDBJ databases">
        <authorList>
            <person name="Bing R.G."/>
            <person name="Willard D.J."/>
            <person name="Manesh M.J.H."/>
            <person name="Laemthong T."/>
            <person name="Crosby J.R."/>
            <person name="Kelly R.M."/>
        </authorList>
    </citation>
    <scope>NUCLEOTIDE SEQUENCE</scope>
    <source>
        <strain evidence="13">DSM 8991</strain>
    </source>
</reference>
<keyword evidence="14" id="KW-1185">Reference proteome</keyword>
<feature type="compositionally biased region" description="Pro residues" evidence="10">
    <location>
        <begin position="850"/>
        <end position="860"/>
    </location>
</feature>
<feature type="compositionally biased region" description="Low complexity" evidence="10">
    <location>
        <begin position="639"/>
        <end position="656"/>
    </location>
</feature>
<keyword evidence="5 8" id="KW-0119">Carbohydrate metabolism</keyword>
<evidence type="ECO:0000256" key="2">
    <source>
        <dbReference type="ARBA" id="ARBA00012601"/>
    </source>
</evidence>
<evidence type="ECO:0000256" key="1">
    <source>
        <dbReference type="ARBA" id="ARBA00000966"/>
    </source>
</evidence>
<dbReference type="SUPFAM" id="SSF48208">
    <property type="entry name" value="Six-hairpin glycosidases"/>
    <property type="match status" value="1"/>
</dbReference>
<proteinExistence type="inferred from homology"/>
<feature type="compositionally biased region" description="Pro residues" evidence="10">
    <location>
        <begin position="657"/>
        <end position="667"/>
    </location>
</feature>
<evidence type="ECO:0000313" key="14">
    <source>
        <dbReference type="Proteomes" id="UP001164745"/>
    </source>
</evidence>
<feature type="active site" evidence="9">
    <location>
        <position position="437"/>
    </location>
</feature>
<keyword evidence="11" id="KW-1133">Transmembrane helix</keyword>
<feature type="domain" description="CBM3" evidence="12">
    <location>
        <begin position="481"/>
        <end position="637"/>
    </location>
</feature>
<feature type="compositionally biased region" description="Low complexity" evidence="10">
    <location>
        <begin position="861"/>
        <end position="876"/>
    </location>
</feature>
<dbReference type="InterPro" id="IPR012341">
    <property type="entry name" value="6hp_glycosidase-like_sf"/>
</dbReference>
<dbReference type="PROSITE" id="PS00592">
    <property type="entry name" value="GH9_2"/>
    <property type="match status" value="1"/>
</dbReference>
<evidence type="ECO:0000256" key="10">
    <source>
        <dbReference type="SAM" id="MobiDB-lite"/>
    </source>
</evidence>
<dbReference type="InterPro" id="IPR008928">
    <property type="entry name" value="6-hairpin_glycosidase_sf"/>
</dbReference>
<dbReference type="EMBL" id="CP113864">
    <property type="protein sequence ID" value="WAM32321.1"/>
    <property type="molecule type" value="Genomic_DNA"/>
</dbReference>
<evidence type="ECO:0000256" key="9">
    <source>
        <dbReference type="PROSITE-ProRule" id="PRU10060"/>
    </source>
</evidence>
<feature type="domain" description="CBM3" evidence="12">
    <location>
        <begin position="684"/>
        <end position="837"/>
    </location>
</feature>
<sequence>MLKLKKAIKRITLCVAVVFLLQIFFLFSGYNNSDVKAATTFNYGEALQKAIMFYEFQMSGKLPSWIRNNWRGDSGLNDGKDVGLDLTGGWHDAGDHVKFNLPMSYSASMLSWAVYEYKAAFEKSGQLEHILNQIEWVNDYFVKCHPSKYVYYYQVGDPIEDHNFWGPAEVMQMKRPAYKCDLNNPASSVVAETAASLAAASIVIRERNSQKADTYLQHAIELFDFADRTRSDAGYTAATGFYTSGGFIDDLGWAAVWLYLATNDKSYLDKAEALMAEYAGGTNTWTQCWDDVRYGAILLLAKITNKDIYKGAVERNLDHWTYNITYTPKGLAWLTGWGSLRYATTAAFLAFVYADWSGCPENKRTAYLKFGESQINYALGSTGRSFLVGFGQNYPQHPHHRNAHSSWANSMRIPEYHRHILYGALVGGPGPDDSYNDDITDYVQNEVACDYNAGIVGALAKMYLMYGGDPIPNFKAIEKPTNDEIFVESKFGNSQGANYTEIISYIYNRTGWPPRVTDTLNFKYFIDLSELIKAGYGPDVVKVETYYSEGGKISGPYVWNASKNLYYILVDFTGTKIYPGGEVEHKKQAQFKISVPQGVPWDPTNDPSYAGLTKELSKNKFIAAYEGNVLVWGQEPEGSSSSTPTPTPAPTVTVAPTPTPTVTPTPTPTVTATPTPTPVSTPATSGQIKVLYANKETNSTTNTIRPWLKVVNTGSSSIDLSRVTIRYWYTVDGDKAQSAVSDWAQIGASNVTFKFVKLSSSVSGADYYLEIGFKSGAGQLQPGKDTGEIQIRFNKSDWSNYNQGNDWSWIQSMTSYGENMKVTAYIDGVLVWGQEPSGATPAPTVTVAPTPTPTVTPTPTPTVTATPTPTPVSTPATSGQIKVLYANKETNSTTNTIRPWLKVVNTGSSSIDLSRVTIRYWYTVDGDKAQSAVSDWAQIGASNVTFKFVKLSSSVSGADYYLEIGFKSGAGQLQPGKDTGEIQIRFNKSDWSNYNQGNDWSWIQSMTSYGENMKVTAYIDGVLVWGQEPTGATAAPIATPTPTPAPTATPTPTSTPTPTPTVTTVPTPTPTPTPSSGIVRIDTSTLIGTNHAHCWYRDKLETALRGIRSWGMNSVRVVLSNGYRWTKIPASEVANIISLSRSLGFRAIVLEVHDTTGYGEDGAACSLAQAVEYWKEIKSVLDGNEDFVIINIGNEPYGNNNYQNWVNDTKNAIKALRDAGFKHMIMVDAPNWGQDWSNTMRDNAQSIMEADPLRNLVFSIHMYGVYNTASKVEEYIKSFVEKGLPLVIGEFGHQHTDGDPDEEAIVRYAKQYKIGLFSWSWCGNSSYVGYLDMVNNWDPNNPTPWGQWYKTNAIGTK</sequence>
<dbReference type="InterPro" id="IPR001701">
    <property type="entry name" value="Glyco_hydro_9"/>
</dbReference>
<keyword evidence="6 8" id="KW-0326">Glycosidase</keyword>
<dbReference type="EC" id="3.2.1.4" evidence="2"/>
<feature type="active site" evidence="9">
    <location>
        <position position="446"/>
    </location>
</feature>
<protein>
    <recommendedName>
        <fullName evidence="2">cellulase</fullName>
        <ecNumber evidence="2">3.2.1.4</ecNumber>
    </recommendedName>
</protein>
<accession>A0ABY7BJS8</accession>
<dbReference type="Pfam" id="PF00759">
    <property type="entry name" value="Glyco_hydro_9"/>
    <property type="match status" value="1"/>
</dbReference>
<feature type="compositionally biased region" description="Low complexity" evidence="10">
    <location>
        <begin position="668"/>
        <end position="683"/>
    </location>
</feature>
<feature type="compositionally biased region" description="Pro residues" evidence="10">
    <location>
        <begin position="1039"/>
        <end position="1059"/>
    </location>
</feature>
<dbReference type="Gene3D" id="2.60.40.710">
    <property type="entry name" value="Endoglucanase-like"/>
    <property type="match status" value="3"/>
</dbReference>
<evidence type="ECO:0000256" key="5">
    <source>
        <dbReference type="ARBA" id="ARBA00023277"/>
    </source>
</evidence>
<dbReference type="Gene3D" id="3.20.20.80">
    <property type="entry name" value="Glycosidases"/>
    <property type="match status" value="1"/>
</dbReference>
<dbReference type="InterPro" id="IPR001547">
    <property type="entry name" value="Glyco_hydro_5"/>
</dbReference>
<keyword evidence="11" id="KW-0812">Transmembrane</keyword>
<comment type="catalytic activity">
    <reaction evidence="1">
        <text>Endohydrolysis of (1-&gt;4)-beta-D-glucosidic linkages in cellulose, lichenin and cereal beta-D-glucans.</text>
        <dbReference type="EC" id="3.2.1.4"/>
    </reaction>
</comment>
<dbReference type="GO" id="GO:0016787">
    <property type="term" value="F:hydrolase activity"/>
    <property type="evidence" value="ECO:0007669"/>
    <property type="project" value="UniProtKB-KW"/>
</dbReference>
<evidence type="ECO:0000313" key="13">
    <source>
        <dbReference type="EMBL" id="WAM32321.1"/>
    </source>
</evidence>
<evidence type="ECO:0000259" key="12">
    <source>
        <dbReference type="PROSITE" id="PS51172"/>
    </source>
</evidence>
<dbReference type="InterPro" id="IPR017853">
    <property type="entry name" value="GH"/>
</dbReference>
<dbReference type="SMART" id="SM01067">
    <property type="entry name" value="CBM_3"/>
    <property type="match status" value="3"/>
</dbReference>
<dbReference type="InterPro" id="IPR008965">
    <property type="entry name" value="CBM2/CBM3_carb-bd_dom_sf"/>
</dbReference>
<evidence type="ECO:0000256" key="4">
    <source>
        <dbReference type="ARBA" id="ARBA00023001"/>
    </source>
</evidence>
<gene>
    <name evidence="13" type="ORF">OTJ99_000852</name>
</gene>
<feature type="region of interest" description="Disordered" evidence="10">
    <location>
        <begin position="634"/>
        <end position="683"/>
    </location>
</feature>
<dbReference type="InterPro" id="IPR018087">
    <property type="entry name" value="Glyco_hydro_5_CS"/>
</dbReference>
<evidence type="ECO:0000256" key="7">
    <source>
        <dbReference type="ARBA" id="ARBA00023326"/>
    </source>
</evidence>
<dbReference type="PROSITE" id="PS00659">
    <property type="entry name" value="GLYCOSYL_HYDROL_F5"/>
    <property type="match status" value="1"/>
</dbReference>
<dbReference type="InterPro" id="IPR018221">
    <property type="entry name" value="Glyco_hydro_9_His_AS"/>
</dbReference>
<dbReference type="PROSITE" id="PS00698">
    <property type="entry name" value="GH9_3"/>
    <property type="match status" value="1"/>
</dbReference>
<dbReference type="SUPFAM" id="SSF49384">
    <property type="entry name" value="Carbohydrate-binding domain"/>
    <property type="match status" value="3"/>
</dbReference>
<dbReference type="Pfam" id="PF00942">
    <property type="entry name" value="CBM_3"/>
    <property type="match status" value="3"/>
</dbReference>
<dbReference type="PROSITE" id="PS51172">
    <property type="entry name" value="CBM3"/>
    <property type="match status" value="3"/>
</dbReference>
<feature type="domain" description="CBM3" evidence="12">
    <location>
        <begin position="877"/>
        <end position="1030"/>
    </location>
</feature>
<evidence type="ECO:0000256" key="6">
    <source>
        <dbReference type="ARBA" id="ARBA00023295"/>
    </source>
</evidence>
<organism evidence="13 14">
    <name type="scientific">Caldicellulosiruptor naganoensis</name>
    <dbReference type="NCBI Taxonomy" id="29324"/>
    <lineage>
        <taxon>Bacteria</taxon>
        <taxon>Bacillati</taxon>
        <taxon>Bacillota</taxon>
        <taxon>Bacillota incertae sedis</taxon>
        <taxon>Caldicellulosiruptorales</taxon>
        <taxon>Caldicellulosiruptoraceae</taxon>
        <taxon>Caldicellulosiruptor</taxon>
    </lineage>
</organism>
<dbReference type="InterPro" id="IPR033126">
    <property type="entry name" value="Glyco_hydro_9_Asp/Glu_AS"/>
</dbReference>
<evidence type="ECO:0000256" key="11">
    <source>
        <dbReference type="SAM" id="Phobius"/>
    </source>
</evidence>
<evidence type="ECO:0000256" key="8">
    <source>
        <dbReference type="PROSITE-ProRule" id="PRU10059"/>
    </source>
</evidence>